<evidence type="ECO:0000259" key="2">
    <source>
        <dbReference type="Pfam" id="PF03795"/>
    </source>
</evidence>
<sequence>MQFLLLIYNEDALLEALPDGEADAMMRSCLAHADELREEGHLLESQQLEPPAAAKAVRIRGGRLTVLDGPFAETKEYLGGFNLIEAADYEEAVRIAATFPWARTGCVEVRPVRDIDAVRRRVGAVGAKP</sequence>
<evidence type="ECO:0000313" key="4">
    <source>
        <dbReference type="Proteomes" id="UP000249046"/>
    </source>
</evidence>
<dbReference type="PANTHER" id="PTHR35174:SF3">
    <property type="entry name" value="BLL7171 PROTEIN"/>
    <property type="match status" value="1"/>
</dbReference>
<organism evidence="3 4">
    <name type="scientific">Rhodanobacter denitrificans</name>
    <dbReference type="NCBI Taxonomy" id="666685"/>
    <lineage>
        <taxon>Bacteria</taxon>
        <taxon>Pseudomonadati</taxon>
        <taxon>Pseudomonadota</taxon>
        <taxon>Gammaproteobacteria</taxon>
        <taxon>Lysobacterales</taxon>
        <taxon>Rhodanobacteraceae</taxon>
        <taxon>Rhodanobacter</taxon>
    </lineage>
</organism>
<comment type="similarity">
    <text evidence="1">Belongs to the YciI family.</text>
</comment>
<proteinExistence type="inferred from homology"/>
<dbReference type="AlphaFoldDB" id="A0A2W5K2V6"/>
<dbReference type="InterPro" id="IPR005545">
    <property type="entry name" value="YCII"/>
</dbReference>
<dbReference type="PANTHER" id="PTHR35174">
    <property type="entry name" value="BLL7171 PROTEIN-RELATED"/>
    <property type="match status" value="1"/>
</dbReference>
<dbReference type="SUPFAM" id="SSF54909">
    <property type="entry name" value="Dimeric alpha+beta barrel"/>
    <property type="match status" value="1"/>
</dbReference>
<comment type="caution">
    <text evidence="3">The sequence shown here is derived from an EMBL/GenBank/DDBJ whole genome shotgun (WGS) entry which is preliminary data.</text>
</comment>
<gene>
    <name evidence="3" type="ORF">DI564_16990</name>
</gene>
<evidence type="ECO:0000313" key="3">
    <source>
        <dbReference type="EMBL" id="PZQ09774.1"/>
    </source>
</evidence>
<accession>A0A2W5K2V6</accession>
<reference evidence="3 4" key="1">
    <citation type="submission" date="2017-08" db="EMBL/GenBank/DDBJ databases">
        <title>Infants hospitalized years apart are colonized by the same room-sourced microbial strains.</title>
        <authorList>
            <person name="Brooks B."/>
            <person name="Olm M.R."/>
            <person name="Firek B.A."/>
            <person name="Baker R."/>
            <person name="Thomas B.C."/>
            <person name="Morowitz M.J."/>
            <person name="Banfield J.F."/>
        </authorList>
    </citation>
    <scope>NUCLEOTIDE SEQUENCE [LARGE SCALE GENOMIC DNA]</scope>
    <source>
        <strain evidence="3">S2_005_003_R2_42</strain>
    </source>
</reference>
<dbReference type="Gene3D" id="3.30.70.1060">
    <property type="entry name" value="Dimeric alpha+beta barrel"/>
    <property type="match status" value="1"/>
</dbReference>
<dbReference type="Proteomes" id="UP000249046">
    <property type="component" value="Unassembled WGS sequence"/>
</dbReference>
<dbReference type="InterPro" id="IPR011008">
    <property type="entry name" value="Dimeric_a/b-barrel"/>
</dbReference>
<feature type="domain" description="YCII-related" evidence="2">
    <location>
        <begin position="1"/>
        <end position="115"/>
    </location>
</feature>
<protein>
    <recommendedName>
        <fullName evidence="2">YCII-related domain-containing protein</fullName>
    </recommendedName>
</protein>
<name>A0A2W5K2V6_9GAMM</name>
<dbReference type="Pfam" id="PF03795">
    <property type="entry name" value="YCII"/>
    <property type="match status" value="1"/>
</dbReference>
<dbReference type="EMBL" id="QFPO01000024">
    <property type="protein sequence ID" value="PZQ09774.1"/>
    <property type="molecule type" value="Genomic_DNA"/>
</dbReference>
<evidence type="ECO:0000256" key="1">
    <source>
        <dbReference type="ARBA" id="ARBA00007689"/>
    </source>
</evidence>